<dbReference type="Pfam" id="PF22785">
    <property type="entry name" value="Tc-R-P"/>
    <property type="match status" value="1"/>
</dbReference>
<evidence type="ECO:0000256" key="14">
    <source>
        <dbReference type="ARBA" id="ARBA00043760"/>
    </source>
</evidence>
<evidence type="ECO:0000259" key="21">
    <source>
        <dbReference type="PROSITE" id="PS50056"/>
    </source>
</evidence>
<evidence type="ECO:0000256" key="12">
    <source>
        <dbReference type="ARBA" id="ARBA00034338"/>
    </source>
</evidence>
<dbReference type="Gene3D" id="2.60.40.1110">
    <property type="match status" value="1"/>
</dbReference>
<comment type="similarity">
    <text evidence="2">Belongs to the PTEN phosphatase protein family.</text>
</comment>
<evidence type="ECO:0000259" key="23">
    <source>
        <dbReference type="PROSITE" id="PS51182"/>
    </source>
</evidence>
<feature type="domain" description="Tyrosine specific protein phosphatases" evidence="21">
    <location>
        <begin position="111"/>
        <end position="168"/>
    </location>
</feature>
<dbReference type="InterPro" id="IPR000387">
    <property type="entry name" value="Tyr_Pase_dom"/>
</dbReference>
<sequence length="442" mass="50867">MLILSAMASKIKTLVSKKKKRYQEGGFDLDLTCKCNIDDNVIAMGFPAEKLEGVYRNHIDDVVKFFDSKHKDHFMIYNLCAERDYDHARFHERVRRFPFDDHNPPRLTEIKAFCEDVTQWLSKNNENVAAIHCKAGKGRTGVMITAYLLHSRRCPSAKDALEFYGKKRTYDEKGVTIPSQRRYVEYYGQLVNSGFKYQSTTLLLKSICFHPMPINTAATSPRIVIYQYNEDKVLHEVFTSELIELKKGVKCMYYKLTRPVSVTGDIKVEFSNPKMMKKDRIFTFWFNTFFVQKTSELDCETASLIPSVHSASSSELSVNDSANVINASEDSSEDYTLVLRKEELDKANKDKAHKIFPSDFKVIVNFKKLSQHSSNSVSPRPHSMSCHNAGIRLMGDIYRTNREHGYRTNQETGVANSDNEYPESETETEETDEEWEGCQTEI</sequence>
<evidence type="ECO:0000256" key="1">
    <source>
        <dbReference type="ARBA" id="ARBA00004496"/>
    </source>
</evidence>
<feature type="domain" description="C2 tensin-type" evidence="23">
    <location>
        <begin position="199"/>
        <end position="369"/>
    </location>
</feature>
<comment type="catalytic activity">
    <reaction evidence="19">
        <text>O-phospho-L-tyrosyl-[protein] + H2O = L-tyrosyl-[protein] + phosphate</text>
        <dbReference type="Rhea" id="RHEA:10684"/>
        <dbReference type="Rhea" id="RHEA-COMP:10136"/>
        <dbReference type="Rhea" id="RHEA-COMP:20101"/>
        <dbReference type="ChEBI" id="CHEBI:15377"/>
        <dbReference type="ChEBI" id="CHEBI:43474"/>
        <dbReference type="ChEBI" id="CHEBI:46858"/>
        <dbReference type="ChEBI" id="CHEBI:61978"/>
        <dbReference type="EC" id="3.1.3.48"/>
    </reaction>
    <physiologicalReaction direction="left-to-right" evidence="19">
        <dbReference type="Rhea" id="RHEA:10685"/>
    </physiologicalReaction>
</comment>
<evidence type="ECO:0000256" key="6">
    <source>
        <dbReference type="ARBA" id="ARBA00022490"/>
    </source>
</evidence>
<dbReference type="PANTHER" id="PTHR12305">
    <property type="entry name" value="PHOSPHATASE WITH HOMOLOGY TO TENSIN"/>
    <property type="match status" value="1"/>
</dbReference>
<keyword evidence="7" id="KW-0378">Hydrolase</keyword>
<evidence type="ECO:0000256" key="18">
    <source>
        <dbReference type="ARBA" id="ARBA00048832"/>
    </source>
</evidence>
<organism evidence="24 25">
    <name type="scientific">Leptotrombidium deliense</name>
    <dbReference type="NCBI Taxonomy" id="299467"/>
    <lineage>
        <taxon>Eukaryota</taxon>
        <taxon>Metazoa</taxon>
        <taxon>Ecdysozoa</taxon>
        <taxon>Arthropoda</taxon>
        <taxon>Chelicerata</taxon>
        <taxon>Arachnida</taxon>
        <taxon>Acari</taxon>
        <taxon>Acariformes</taxon>
        <taxon>Trombidiformes</taxon>
        <taxon>Prostigmata</taxon>
        <taxon>Anystina</taxon>
        <taxon>Parasitengona</taxon>
        <taxon>Trombiculoidea</taxon>
        <taxon>Trombiculidae</taxon>
        <taxon>Leptotrombidium</taxon>
    </lineage>
</organism>
<evidence type="ECO:0000256" key="7">
    <source>
        <dbReference type="ARBA" id="ARBA00022801"/>
    </source>
</evidence>
<evidence type="ECO:0000259" key="22">
    <source>
        <dbReference type="PROSITE" id="PS51181"/>
    </source>
</evidence>
<dbReference type="InterPro" id="IPR029021">
    <property type="entry name" value="Prot-tyrosine_phosphatase-like"/>
</dbReference>
<comment type="catalytic activity">
    <reaction evidence="15">
        <text>1D-myo-inositol 1,3,4,5,6-pentakisphosphate + H2O = 1D-myo-inositol 1,4,5,6-tetrakisphosphate + phosphate</text>
        <dbReference type="Rhea" id="RHEA:77143"/>
        <dbReference type="ChEBI" id="CHEBI:15377"/>
        <dbReference type="ChEBI" id="CHEBI:43474"/>
        <dbReference type="ChEBI" id="CHEBI:57627"/>
        <dbReference type="ChEBI" id="CHEBI:57733"/>
    </reaction>
    <physiologicalReaction direction="left-to-right" evidence="15">
        <dbReference type="Rhea" id="RHEA:77144"/>
    </physiologicalReaction>
</comment>
<feature type="compositionally biased region" description="Polar residues" evidence="20">
    <location>
        <begin position="407"/>
        <end position="419"/>
    </location>
</feature>
<reference evidence="24 25" key="1">
    <citation type="journal article" date="2018" name="Gigascience">
        <title>Genomes of trombidid mites reveal novel predicted allergens and laterally-transferred genes associated with secondary metabolism.</title>
        <authorList>
            <person name="Dong X."/>
            <person name="Chaisiri K."/>
            <person name="Xia D."/>
            <person name="Armstrong S.D."/>
            <person name="Fang Y."/>
            <person name="Donnelly M.J."/>
            <person name="Kadowaki T."/>
            <person name="McGarry J.W."/>
            <person name="Darby A.C."/>
            <person name="Makepeace B.L."/>
        </authorList>
    </citation>
    <scope>NUCLEOTIDE SEQUENCE [LARGE SCALE GENOMIC DNA]</scope>
    <source>
        <strain evidence="24">UoL-UT</strain>
    </source>
</reference>
<evidence type="ECO:0000256" key="2">
    <source>
        <dbReference type="ARBA" id="ARBA00007881"/>
    </source>
</evidence>
<comment type="catalytic activity">
    <reaction evidence="10">
        <text>1,2-dihexadecanoyl-sn-glycero-3-phospho-(1D-myo-inositol-3,4,5-trisphosphate) + H2O = 1,2-dihexadecanoyl-sn-glycero-3-phospho-(1D-myo-inositol-4,5-bisphosphate) + phosphate</text>
        <dbReference type="Rhea" id="RHEA:43560"/>
        <dbReference type="ChEBI" id="CHEBI:15377"/>
        <dbReference type="ChEBI" id="CHEBI:43474"/>
        <dbReference type="ChEBI" id="CHEBI:83420"/>
        <dbReference type="ChEBI" id="CHEBI:83423"/>
    </reaction>
    <physiologicalReaction direction="left-to-right" evidence="10">
        <dbReference type="Rhea" id="RHEA:43561"/>
    </physiologicalReaction>
</comment>
<dbReference type="PROSITE" id="PS51181">
    <property type="entry name" value="PPASE_TENSIN"/>
    <property type="match status" value="1"/>
</dbReference>
<evidence type="ECO:0000256" key="15">
    <source>
        <dbReference type="ARBA" id="ARBA00043762"/>
    </source>
</evidence>
<dbReference type="GO" id="GO:0050793">
    <property type="term" value="P:regulation of developmental process"/>
    <property type="evidence" value="ECO:0007669"/>
    <property type="project" value="UniProtKB-ARBA"/>
</dbReference>
<feature type="compositionally biased region" description="Acidic residues" evidence="20">
    <location>
        <begin position="420"/>
        <end position="436"/>
    </location>
</feature>
<comment type="catalytic activity">
    <reaction evidence="18">
        <text>O-phospho-L-threonyl-[protein] + H2O = L-threonyl-[protein] + phosphate</text>
        <dbReference type="Rhea" id="RHEA:47004"/>
        <dbReference type="Rhea" id="RHEA-COMP:11060"/>
        <dbReference type="Rhea" id="RHEA-COMP:11605"/>
        <dbReference type="ChEBI" id="CHEBI:15377"/>
        <dbReference type="ChEBI" id="CHEBI:30013"/>
        <dbReference type="ChEBI" id="CHEBI:43474"/>
        <dbReference type="ChEBI" id="CHEBI:61977"/>
        <dbReference type="EC" id="3.1.3.16"/>
    </reaction>
    <physiologicalReaction direction="left-to-right" evidence="18">
        <dbReference type="Rhea" id="RHEA:47005"/>
    </physiologicalReaction>
</comment>
<feature type="domain" description="Phosphatase tensin-type" evidence="22">
    <location>
        <begin position="20"/>
        <end position="194"/>
    </location>
</feature>
<dbReference type="InterPro" id="IPR014020">
    <property type="entry name" value="Tensin_C2-dom"/>
</dbReference>
<dbReference type="EC" id="3.1.3.48" evidence="4"/>
<dbReference type="GO" id="GO:0005886">
    <property type="term" value="C:plasma membrane"/>
    <property type="evidence" value="ECO:0007669"/>
    <property type="project" value="TreeGrafter"/>
</dbReference>
<evidence type="ECO:0000256" key="4">
    <source>
        <dbReference type="ARBA" id="ARBA00013064"/>
    </source>
</evidence>
<dbReference type="GO" id="GO:0016314">
    <property type="term" value="F:phosphatidylinositol-3,4,5-trisphosphate 3-phosphatase activity"/>
    <property type="evidence" value="ECO:0007669"/>
    <property type="project" value="UniProtKB-EC"/>
</dbReference>
<proteinExistence type="inferred from homology"/>
<dbReference type="GO" id="GO:0004725">
    <property type="term" value="F:protein tyrosine phosphatase activity"/>
    <property type="evidence" value="ECO:0007669"/>
    <property type="project" value="UniProtKB-EC"/>
</dbReference>
<dbReference type="GO" id="GO:0043491">
    <property type="term" value="P:phosphatidylinositol 3-kinase/protein kinase B signal transduction"/>
    <property type="evidence" value="ECO:0007669"/>
    <property type="project" value="TreeGrafter"/>
</dbReference>
<dbReference type="InterPro" id="IPR016130">
    <property type="entry name" value="Tyr_Pase_AS"/>
</dbReference>
<dbReference type="PROSITE" id="PS00383">
    <property type="entry name" value="TYR_PHOSPHATASE_1"/>
    <property type="match status" value="1"/>
</dbReference>
<dbReference type="Pfam" id="PF10409">
    <property type="entry name" value="PTEN_C2"/>
    <property type="match status" value="1"/>
</dbReference>
<dbReference type="Proteomes" id="UP000288716">
    <property type="component" value="Unassembled WGS sequence"/>
</dbReference>
<dbReference type="GO" id="GO:0042995">
    <property type="term" value="C:cell projection"/>
    <property type="evidence" value="ECO:0007669"/>
    <property type="project" value="TreeGrafter"/>
</dbReference>
<evidence type="ECO:0000313" key="25">
    <source>
        <dbReference type="Proteomes" id="UP000288716"/>
    </source>
</evidence>
<dbReference type="GO" id="GO:0004722">
    <property type="term" value="F:protein serine/threonine phosphatase activity"/>
    <property type="evidence" value="ECO:0007669"/>
    <property type="project" value="UniProtKB-EC"/>
</dbReference>
<comment type="subcellular location">
    <subcellularLocation>
        <location evidence="1">Cytoplasm</location>
    </subcellularLocation>
</comment>
<dbReference type="OrthoDB" id="16692at2759"/>
<evidence type="ECO:0000256" key="9">
    <source>
        <dbReference type="ARBA" id="ARBA00023098"/>
    </source>
</evidence>
<protein>
    <recommendedName>
        <fullName evidence="12">Phosphatidylinositol 3,4,5-trisphosphate 3-phosphatase and dual-specificity protein phosphatase PTEN</fullName>
        <ecNumber evidence="5">3.1.3.16</ecNumber>
        <ecNumber evidence="4">3.1.3.48</ecNumber>
        <ecNumber evidence="3">3.1.3.67</ecNumber>
    </recommendedName>
    <alternativeName>
        <fullName evidence="16">Inositol polyphosphate 3-phosphatase</fullName>
    </alternativeName>
</protein>
<dbReference type="InterPro" id="IPR029023">
    <property type="entry name" value="Tensin_phosphatase"/>
</dbReference>
<feature type="region of interest" description="Disordered" evidence="20">
    <location>
        <begin position="405"/>
        <end position="442"/>
    </location>
</feature>
<dbReference type="AlphaFoldDB" id="A0A443SMT6"/>
<evidence type="ECO:0000256" key="10">
    <source>
        <dbReference type="ARBA" id="ARBA00034256"/>
    </source>
</evidence>
<dbReference type="CDD" id="cd14509">
    <property type="entry name" value="PTP_PTEN"/>
    <property type="match status" value="1"/>
</dbReference>
<dbReference type="EC" id="3.1.3.67" evidence="3"/>
<dbReference type="VEuPathDB" id="VectorBase:LDEU003205"/>
<evidence type="ECO:0000256" key="5">
    <source>
        <dbReference type="ARBA" id="ARBA00013081"/>
    </source>
</evidence>
<comment type="caution">
    <text evidence="24">The sequence shown here is derived from an EMBL/GenBank/DDBJ whole genome shotgun (WGS) entry which is preliminary data.</text>
</comment>
<keyword evidence="9" id="KW-0443">Lipid metabolism</keyword>
<comment type="catalytic activity">
    <reaction evidence="17">
        <text>O-phospho-L-seryl-[protein] + H2O = L-seryl-[protein] + phosphate</text>
        <dbReference type="Rhea" id="RHEA:20629"/>
        <dbReference type="Rhea" id="RHEA-COMP:9863"/>
        <dbReference type="Rhea" id="RHEA-COMP:11604"/>
        <dbReference type="ChEBI" id="CHEBI:15377"/>
        <dbReference type="ChEBI" id="CHEBI:29999"/>
        <dbReference type="ChEBI" id="CHEBI:43474"/>
        <dbReference type="ChEBI" id="CHEBI:83421"/>
        <dbReference type="EC" id="3.1.3.16"/>
    </reaction>
    <physiologicalReaction direction="left-to-right" evidence="17">
        <dbReference type="Rhea" id="RHEA:20630"/>
    </physiologicalReaction>
</comment>
<evidence type="ECO:0000256" key="11">
    <source>
        <dbReference type="ARBA" id="ARBA00034268"/>
    </source>
</evidence>
<dbReference type="PROSITE" id="PS51182">
    <property type="entry name" value="C2_TENSIN"/>
    <property type="match status" value="1"/>
</dbReference>
<keyword evidence="25" id="KW-1185">Reference proteome</keyword>
<dbReference type="InterPro" id="IPR051281">
    <property type="entry name" value="Dual-spec_lipid-protein_phosph"/>
</dbReference>
<evidence type="ECO:0000256" key="13">
    <source>
        <dbReference type="ARBA" id="ARBA00043734"/>
    </source>
</evidence>
<evidence type="ECO:0000256" key="16">
    <source>
        <dbReference type="ARBA" id="ARBA00044309"/>
    </source>
</evidence>
<evidence type="ECO:0000256" key="17">
    <source>
        <dbReference type="ARBA" id="ARBA00047986"/>
    </source>
</evidence>
<dbReference type="GO" id="GO:0005829">
    <property type="term" value="C:cytosol"/>
    <property type="evidence" value="ECO:0007669"/>
    <property type="project" value="TreeGrafter"/>
</dbReference>
<dbReference type="PROSITE" id="PS50056">
    <property type="entry name" value="TYR_PHOSPHATASE_2"/>
    <property type="match status" value="1"/>
</dbReference>
<dbReference type="SMART" id="SM01326">
    <property type="entry name" value="PTEN_C2"/>
    <property type="match status" value="1"/>
</dbReference>
<dbReference type="SUPFAM" id="SSF49562">
    <property type="entry name" value="C2 domain (Calcium/lipid-binding domain, CaLB)"/>
    <property type="match status" value="1"/>
</dbReference>
<comment type="catalytic activity">
    <reaction evidence="13">
        <text>1D-myo-inositol 1,3,4,5-tetrakisphosphate + H2O = 1D-myo-inositol 1,4,5-trisphosphate + phosphate</text>
        <dbReference type="Rhea" id="RHEA:77155"/>
        <dbReference type="ChEBI" id="CHEBI:15377"/>
        <dbReference type="ChEBI" id="CHEBI:43474"/>
        <dbReference type="ChEBI" id="CHEBI:57895"/>
        <dbReference type="ChEBI" id="CHEBI:203600"/>
    </reaction>
    <physiologicalReaction direction="left-to-right" evidence="13">
        <dbReference type="Rhea" id="RHEA:77156"/>
    </physiologicalReaction>
</comment>
<dbReference type="FunFam" id="3.90.190.10:FF:000029">
    <property type="entry name" value="Phosphatidylinositol 3,4,5-trisphosphate 3-phosphatase and dual-specificity protein phosphatase PTEN"/>
    <property type="match status" value="1"/>
</dbReference>
<comment type="catalytic activity">
    <reaction evidence="11">
        <text>1,2-dioctanoyl-sn-glycero-3-phospho-(1D-myo-inositol-3,4,5-trisphosphate) + H2O = 1,2-dioctanoyl-sn-glycero-3-phospho-(1D-myo-inositol-4,5-bisphosphate) + phosphate</text>
        <dbReference type="Rhea" id="RHEA:43552"/>
        <dbReference type="ChEBI" id="CHEBI:15377"/>
        <dbReference type="ChEBI" id="CHEBI:43474"/>
        <dbReference type="ChEBI" id="CHEBI:83416"/>
        <dbReference type="ChEBI" id="CHEBI:83419"/>
    </reaction>
    <physiologicalReaction direction="left-to-right" evidence="11">
        <dbReference type="Rhea" id="RHEA:43553"/>
    </physiologicalReaction>
</comment>
<dbReference type="SMART" id="SM01301">
    <property type="entry name" value="PTPlike_phytase"/>
    <property type="match status" value="1"/>
</dbReference>
<dbReference type="EC" id="3.1.3.16" evidence="5"/>
<dbReference type="GO" id="GO:0048870">
    <property type="term" value="P:cell motility"/>
    <property type="evidence" value="ECO:0007669"/>
    <property type="project" value="TreeGrafter"/>
</dbReference>
<dbReference type="GO" id="GO:0008285">
    <property type="term" value="P:negative regulation of cell population proliferation"/>
    <property type="evidence" value="ECO:0007669"/>
    <property type="project" value="TreeGrafter"/>
</dbReference>
<name>A0A443SMT6_9ACAR</name>
<keyword evidence="6" id="KW-0963">Cytoplasm</keyword>
<dbReference type="InterPro" id="IPR035892">
    <property type="entry name" value="C2_domain_sf"/>
</dbReference>
<dbReference type="GO" id="GO:0005634">
    <property type="term" value="C:nucleus"/>
    <property type="evidence" value="ECO:0007669"/>
    <property type="project" value="TreeGrafter"/>
</dbReference>
<dbReference type="InterPro" id="IPR045101">
    <property type="entry name" value="PTP_PTEN"/>
</dbReference>
<evidence type="ECO:0000256" key="3">
    <source>
        <dbReference type="ARBA" id="ARBA00013015"/>
    </source>
</evidence>
<dbReference type="SUPFAM" id="SSF52799">
    <property type="entry name" value="(Phosphotyrosine protein) phosphatases II"/>
    <property type="match status" value="1"/>
</dbReference>
<dbReference type="GO" id="GO:0051896">
    <property type="term" value="P:regulation of phosphatidylinositol 3-kinase/protein kinase B signal transduction"/>
    <property type="evidence" value="ECO:0007669"/>
    <property type="project" value="TreeGrafter"/>
</dbReference>
<dbReference type="STRING" id="299467.A0A443SMT6"/>
<dbReference type="EMBL" id="NCKV01001190">
    <property type="protein sequence ID" value="RWS28836.1"/>
    <property type="molecule type" value="Genomic_DNA"/>
</dbReference>
<gene>
    <name evidence="24" type="ORF">B4U80_03719</name>
</gene>
<dbReference type="Gene3D" id="3.90.190.10">
    <property type="entry name" value="Protein tyrosine phosphatase superfamily"/>
    <property type="match status" value="1"/>
</dbReference>
<dbReference type="GO" id="GO:0046856">
    <property type="term" value="P:phosphatidylinositol dephosphorylation"/>
    <property type="evidence" value="ECO:0007669"/>
    <property type="project" value="TreeGrafter"/>
</dbReference>
<accession>A0A443SMT6</accession>
<evidence type="ECO:0000256" key="19">
    <source>
        <dbReference type="ARBA" id="ARBA00051341"/>
    </source>
</evidence>
<evidence type="ECO:0000256" key="8">
    <source>
        <dbReference type="ARBA" id="ARBA00022912"/>
    </source>
</evidence>
<evidence type="ECO:0000313" key="24">
    <source>
        <dbReference type="EMBL" id="RWS28836.1"/>
    </source>
</evidence>
<evidence type="ECO:0000256" key="20">
    <source>
        <dbReference type="SAM" id="MobiDB-lite"/>
    </source>
</evidence>
<comment type="catalytic activity">
    <reaction evidence="14">
        <text>a 1,2-diacyl-sn-glycero-3-phospho-(1D-myo-inositol-3,4,5-trisphosphate) + H2O = a 1,2-diacyl-sn-glycero-3-phospho-(1D-myo-inositol-4,5-bisphosphate) + phosphate</text>
        <dbReference type="Rhea" id="RHEA:25017"/>
        <dbReference type="ChEBI" id="CHEBI:15377"/>
        <dbReference type="ChEBI" id="CHEBI:43474"/>
        <dbReference type="ChEBI" id="CHEBI:57836"/>
        <dbReference type="ChEBI" id="CHEBI:58456"/>
        <dbReference type="EC" id="3.1.3.67"/>
    </reaction>
    <physiologicalReaction direction="left-to-right" evidence="14">
        <dbReference type="Rhea" id="RHEA:25018"/>
    </physiologicalReaction>
</comment>
<dbReference type="PANTHER" id="PTHR12305:SF81">
    <property type="entry name" value="PHOSPHATIDYLINOSITOL 3,4,5-TRISPHOSPHATE 3-PHOSPHATASE AND DUAL-SPECIFICITY PROTEIN PHOSPHATASE PTEN"/>
    <property type="match status" value="1"/>
</dbReference>
<keyword evidence="8" id="KW-0904">Protein phosphatase</keyword>